<gene>
    <name evidence="2" type="ORF">SAMN05421841_2432</name>
</gene>
<evidence type="ECO:0000313" key="3">
    <source>
        <dbReference type="Proteomes" id="UP000199469"/>
    </source>
</evidence>
<dbReference type="AlphaFoldDB" id="A0A1I0RC06"/>
<protein>
    <submittedName>
        <fullName evidence="2">Lantibiotic dehydratase, C terminus</fullName>
    </submittedName>
</protein>
<evidence type="ECO:0000259" key="1">
    <source>
        <dbReference type="Pfam" id="PF04738"/>
    </source>
</evidence>
<dbReference type="RefSeq" id="WP_089792936.1">
    <property type="nucleotide sequence ID" value="NZ_FOIU01000002.1"/>
</dbReference>
<keyword evidence="3" id="KW-1185">Reference proteome</keyword>
<dbReference type="OrthoDB" id="1273722at2"/>
<dbReference type="EMBL" id="FOIU01000002">
    <property type="protein sequence ID" value="SEW38125.1"/>
    <property type="molecule type" value="Genomic_DNA"/>
</dbReference>
<evidence type="ECO:0000313" key="2">
    <source>
        <dbReference type="EMBL" id="SEW38125.1"/>
    </source>
</evidence>
<dbReference type="STRING" id="356305.SAMN05421841_2432"/>
<proteinExistence type="predicted"/>
<name>A0A1I0RC06_9FLAO</name>
<accession>A0A1I0RC06</accession>
<dbReference type="Pfam" id="PF04738">
    <property type="entry name" value="Lant_dehydr_N"/>
    <property type="match status" value="1"/>
</dbReference>
<organism evidence="2 3">
    <name type="scientific">Chryseobacterium wanjuense</name>
    <dbReference type="NCBI Taxonomy" id="356305"/>
    <lineage>
        <taxon>Bacteria</taxon>
        <taxon>Pseudomonadati</taxon>
        <taxon>Bacteroidota</taxon>
        <taxon>Flavobacteriia</taxon>
        <taxon>Flavobacteriales</taxon>
        <taxon>Weeksellaceae</taxon>
        <taxon>Chryseobacterium group</taxon>
        <taxon>Chryseobacterium</taxon>
    </lineage>
</organism>
<sequence length="737" mass="86937">MSRFPYHFFEEYIIRTPMFSYKNFKQEFGERKITDDELKNICVDPVFQEAIYLASPYLYEEIQQWMGGKKLPLKEFQKLKNTILKYYSRISTRCTPFGLFSQVGLGHFENNPTPQNRQLATNNQKLTTKNQIRDTKLDMYFLVCLAQSFEKKAEIKNQLLFFPNNTIYRVGDYIRYVEFEYIHGKRDYIISSAPFSEELHKILEFSRIGKTTTQLTDILVNEHITETEAREFIEELIENQVLVSEIEPNVSGDDFLDKLICVLTKINAKKETEILLSIKKKLDKIDQQLGNSISVYSEIEDLIKDFETDYEKKFLFQTDLYSKNEFIVPSNWKKDLKNAVIFLNKITRAQKETHFEKFKKAFHERFETQEMPLAYVLDAEVGIGYKKNGSAKGVHPYLDGLDFLGTLKDTIDIKLTSVHKILNEKLQEALWKNETVIQLSDEDFKDFEENWDDLPDAISFMAEIISESNQEKLSLEGSSGSGAANLLGRFCSERSEIQNLTKSIVKKEEELDPDCILAEIIHLPEARIGNVIRRPTLRKYEIPYLAQSILPKENQILIDDLYVSLKNDTMVLRSKRLNKEVKPFLTNAHNYFSNTLPVYHFLSDFNSQNRRKGLYFDWDGLENIYHFLPRVEYKNMILSKAQWKLNEKDQDFLIGVISDEKHFISEIRKWRNERKIPEWIQWVKSDNKLTINLENYDLVKMFIDAVKHEKSIIIEEFLFNENDDFKREFIFPMYKVQ</sequence>
<feature type="domain" description="Lantibiotic dehydratase N-terminal" evidence="1">
    <location>
        <begin position="44"/>
        <end position="696"/>
    </location>
</feature>
<reference evidence="3" key="1">
    <citation type="submission" date="2016-10" db="EMBL/GenBank/DDBJ databases">
        <authorList>
            <person name="Varghese N."/>
            <person name="Submissions S."/>
        </authorList>
    </citation>
    <scope>NUCLEOTIDE SEQUENCE [LARGE SCALE GENOMIC DNA]</scope>
    <source>
        <strain evidence="3">DSM 17724</strain>
    </source>
</reference>
<dbReference type="Proteomes" id="UP000199469">
    <property type="component" value="Unassembled WGS sequence"/>
</dbReference>
<dbReference type="InterPro" id="IPR006827">
    <property type="entry name" value="Lant_deHydtase_N"/>
</dbReference>